<evidence type="ECO:0000256" key="1">
    <source>
        <dbReference type="SAM" id="MobiDB-lite"/>
    </source>
</evidence>
<name>A0ABN1YKV5_9ACTN</name>
<sequence length="120" mass="12523">MSIDVRPATVFEDVRAVLGPKSPTANVCWCLGYRIPSKLNNELSGPARGEYVRQLCAAQPPPGVLAYDGEEPVGWAAVARVPRPPSPATARSRTSTTCRCGPCGASASAPGTASRASPMR</sequence>
<gene>
    <name evidence="2" type="ORF">GCM10009601_07860</name>
</gene>
<proteinExistence type="predicted"/>
<comment type="caution">
    <text evidence="2">The sequence shown here is derived from an EMBL/GenBank/DDBJ whole genome shotgun (WGS) entry which is preliminary data.</text>
</comment>
<feature type="compositionally biased region" description="Polar residues" evidence="1">
    <location>
        <begin position="109"/>
        <end position="120"/>
    </location>
</feature>
<feature type="region of interest" description="Disordered" evidence="1">
    <location>
        <begin position="81"/>
        <end position="120"/>
    </location>
</feature>
<protein>
    <recommendedName>
        <fullName evidence="4">GNAT family N-acetyltransferase</fullName>
    </recommendedName>
</protein>
<accession>A0ABN1YKV5</accession>
<reference evidence="2 3" key="1">
    <citation type="journal article" date="2019" name="Int. J. Syst. Evol. Microbiol.">
        <title>The Global Catalogue of Microorganisms (GCM) 10K type strain sequencing project: providing services to taxonomists for standard genome sequencing and annotation.</title>
        <authorList>
            <consortium name="The Broad Institute Genomics Platform"/>
            <consortium name="The Broad Institute Genome Sequencing Center for Infectious Disease"/>
            <person name="Wu L."/>
            <person name="Ma J."/>
        </authorList>
    </citation>
    <scope>NUCLEOTIDE SEQUENCE [LARGE SCALE GENOMIC DNA]</scope>
    <source>
        <strain evidence="2 3">JCM 11756</strain>
    </source>
</reference>
<keyword evidence="3" id="KW-1185">Reference proteome</keyword>
<dbReference type="EMBL" id="BAAAIZ010000009">
    <property type="protein sequence ID" value="GAA1416307.1"/>
    <property type="molecule type" value="Genomic_DNA"/>
</dbReference>
<organism evidence="2 3">
    <name type="scientific">Streptomyces thermospinosisporus</name>
    <dbReference type="NCBI Taxonomy" id="161482"/>
    <lineage>
        <taxon>Bacteria</taxon>
        <taxon>Bacillati</taxon>
        <taxon>Actinomycetota</taxon>
        <taxon>Actinomycetes</taxon>
        <taxon>Kitasatosporales</taxon>
        <taxon>Streptomycetaceae</taxon>
        <taxon>Streptomyces</taxon>
    </lineage>
</organism>
<evidence type="ECO:0000313" key="2">
    <source>
        <dbReference type="EMBL" id="GAA1416307.1"/>
    </source>
</evidence>
<evidence type="ECO:0008006" key="4">
    <source>
        <dbReference type="Google" id="ProtNLM"/>
    </source>
</evidence>
<feature type="compositionally biased region" description="Low complexity" evidence="1">
    <location>
        <begin position="88"/>
        <end position="104"/>
    </location>
</feature>
<dbReference type="Proteomes" id="UP001500973">
    <property type="component" value="Unassembled WGS sequence"/>
</dbReference>
<evidence type="ECO:0000313" key="3">
    <source>
        <dbReference type="Proteomes" id="UP001500973"/>
    </source>
</evidence>